<accession>A0A1H9TBZ3</accession>
<dbReference type="SUPFAM" id="SSF55469">
    <property type="entry name" value="FMN-dependent nitroreductase-like"/>
    <property type="match status" value="1"/>
</dbReference>
<dbReference type="Gene3D" id="3.40.109.10">
    <property type="entry name" value="NADH Oxidase"/>
    <property type="match status" value="1"/>
</dbReference>
<dbReference type="EMBL" id="FOGI01000006">
    <property type="protein sequence ID" value="SER94840.1"/>
    <property type="molecule type" value="Genomic_DNA"/>
</dbReference>
<dbReference type="RefSeq" id="WP_092778646.1">
    <property type="nucleotide sequence ID" value="NZ_FOGI01000006.1"/>
</dbReference>
<keyword evidence="7" id="KW-1185">Reference proteome</keyword>
<proteinExistence type="predicted"/>
<keyword evidence="2" id="KW-0288">FMN</keyword>
<dbReference type="Proteomes" id="UP000199051">
    <property type="component" value="Unassembled WGS sequence"/>
</dbReference>
<evidence type="ECO:0000259" key="5">
    <source>
        <dbReference type="Pfam" id="PF00881"/>
    </source>
</evidence>
<dbReference type="InterPro" id="IPR023936">
    <property type="entry name" value="RutE-like"/>
</dbReference>
<dbReference type="NCBIfam" id="NF003768">
    <property type="entry name" value="PRK05365.1"/>
    <property type="match status" value="1"/>
</dbReference>
<feature type="domain" description="Nitroreductase" evidence="5">
    <location>
        <begin position="22"/>
        <end position="162"/>
    </location>
</feature>
<dbReference type="GO" id="GO:0016491">
    <property type="term" value="F:oxidoreductase activity"/>
    <property type="evidence" value="ECO:0007669"/>
    <property type="project" value="UniProtKB-KW"/>
</dbReference>
<evidence type="ECO:0000313" key="6">
    <source>
        <dbReference type="EMBL" id="SER94840.1"/>
    </source>
</evidence>
<dbReference type="PANTHER" id="PTHR43543">
    <property type="entry name" value="MALONIC SEMIALDEHYDE REDUCTASE RUTE-RELATED"/>
    <property type="match status" value="1"/>
</dbReference>
<organism evidence="6 7">
    <name type="scientific">Actinokineospora terrae</name>
    <dbReference type="NCBI Taxonomy" id="155974"/>
    <lineage>
        <taxon>Bacteria</taxon>
        <taxon>Bacillati</taxon>
        <taxon>Actinomycetota</taxon>
        <taxon>Actinomycetes</taxon>
        <taxon>Pseudonocardiales</taxon>
        <taxon>Pseudonocardiaceae</taxon>
        <taxon>Actinokineospora</taxon>
    </lineage>
</organism>
<evidence type="ECO:0000256" key="4">
    <source>
        <dbReference type="ARBA" id="ARBA00023002"/>
    </source>
</evidence>
<dbReference type="InterPro" id="IPR029479">
    <property type="entry name" value="Nitroreductase"/>
</dbReference>
<gene>
    <name evidence="6" type="ORF">SAMN04487818_106194</name>
</gene>
<evidence type="ECO:0000256" key="2">
    <source>
        <dbReference type="ARBA" id="ARBA00022643"/>
    </source>
</evidence>
<dbReference type="InterPro" id="IPR050461">
    <property type="entry name" value="Nitroreductase_HadB/RutE"/>
</dbReference>
<sequence>MTAVQGRVLELAEDAQDLLFRQARTANAFAEGAVSEEQVRAIYELVKWGPTAMNGQPLRVVLVRTAQGRERLARHLSEGNRAKTLSAPLTAILAADTDFHENLPTVFPHLPGAKDFFVDAERRAGSARFNALLQAGYFVLGVRAAGLAAGPMTGFDAAGVDGEFFPDGRLRSLVVVNIGNPAEAAPFPRSPRLDYDDVVLTV</sequence>
<dbReference type="PANTHER" id="PTHR43543:SF1">
    <property type="entry name" value="MALONIC SEMIALDEHYDE REDUCTASE RUTE-RELATED"/>
    <property type="match status" value="1"/>
</dbReference>
<reference evidence="7" key="1">
    <citation type="submission" date="2016-10" db="EMBL/GenBank/DDBJ databases">
        <authorList>
            <person name="Varghese N."/>
            <person name="Submissions S."/>
        </authorList>
    </citation>
    <scope>NUCLEOTIDE SEQUENCE [LARGE SCALE GENOMIC DNA]</scope>
    <source>
        <strain evidence="7">DSM 44260</strain>
    </source>
</reference>
<dbReference type="STRING" id="155974.SAMN04487818_106194"/>
<evidence type="ECO:0000313" key="7">
    <source>
        <dbReference type="Proteomes" id="UP000199051"/>
    </source>
</evidence>
<evidence type="ECO:0000256" key="3">
    <source>
        <dbReference type="ARBA" id="ARBA00022857"/>
    </source>
</evidence>
<keyword evidence="4" id="KW-0560">Oxidoreductase</keyword>
<keyword evidence="3" id="KW-0521">NADP</keyword>
<dbReference type="InterPro" id="IPR000415">
    <property type="entry name" value="Nitroreductase-like"/>
</dbReference>
<dbReference type="CDD" id="cd02148">
    <property type="entry name" value="RutE-like"/>
    <property type="match status" value="1"/>
</dbReference>
<keyword evidence="1" id="KW-0285">Flavoprotein</keyword>
<dbReference type="Pfam" id="PF00881">
    <property type="entry name" value="Nitroreductase"/>
    <property type="match status" value="1"/>
</dbReference>
<dbReference type="AlphaFoldDB" id="A0A1H9TBZ3"/>
<protein>
    <submittedName>
        <fullName evidence="6">3-hydroxypropanoate dehydrogenase</fullName>
    </submittedName>
</protein>
<evidence type="ECO:0000256" key="1">
    <source>
        <dbReference type="ARBA" id="ARBA00022630"/>
    </source>
</evidence>
<name>A0A1H9TBZ3_9PSEU</name>